<reference evidence="11 12" key="1">
    <citation type="journal article" date="2014" name="Science">
        <title>Plant genetics. Early allopolyploid evolution in the post-Neolithic Brassica napus oilseed genome.</title>
        <authorList>
            <person name="Chalhoub B."/>
            <person name="Denoeud F."/>
            <person name="Liu S."/>
            <person name="Parkin I.A."/>
            <person name="Tang H."/>
            <person name="Wang X."/>
            <person name="Chiquet J."/>
            <person name="Belcram H."/>
            <person name="Tong C."/>
            <person name="Samans B."/>
            <person name="Correa M."/>
            <person name="Da Silva C."/>
            <person name="Just J."/>
            <person name="Falentin C."/>
            <person name="Koh C.S."/>
            <person name="Le Clainche I."/>
            <person name="Bernard M."/>
            <person name="Bento P."/>
            <person name="Noel B."/>
            <person name="Labadie K."/>
            <person name="Alberti A."/>
            <person name="Charles M."/>
            <person name="Arnaud D."/>
            <person name="Guo H."/>
            <person name="Daviaud C."/>
            <person name="Alamery S."/>
            <person name="Jabbari K."/>
            <person name="Zhao M."/>
            <person name="Edger P.P."/>
            <person name="Chelaifa H."/>
            <person name="Tack D."/>
            <person name="Lassalle G."/>
            <person name="Mestiri I."/>
            <person name="Schnel N."/>
            <person name="Le Paslier M.C."/>
            <person name="Fan G."/>
            <person name="Renault V."/>
            <person name="Bayer P.E."/>
            <person name="Golicz A.A."/>
            <person name="Manoli S."/>
            <person name="Lee T.H."/>
            <person name="Thi V.H."/>
            <person name="Chalabi S."/>
            <person name="Hu Q."/>
            <person name="Fan C."/>
            <person name="Tollenaere R."/>
            <person name="Lu Y."/>
            <person name="Battail C."/>
            <person name="Shen J."/>
            <person name="Sidebottom C.H."/>
            <person name="Wang X."/>
            <person name="Canaguier A."/>
            <person name="Chauveau A."/>
            <person name="Berard A."/>
            <person name="Deniot G."/>
            <person name="Guan M."/>
            <person name="Liu Z."/>
            <person name="Sun F."/>
            <person name="Lim Y.P."/>
            <person name="Lyons E."/>
            <person name="Town C.D."/>
            <person name="Bancroft I."/>
            <person name="Wang X."/>
            <person name="Meng J."/>
            <person name="Ma J."/>
            <person name="Pires J.C."/>
            <person name="King G.J."/>
            <person name="Brunel D."/>
            <person name="Delourme R."/>
            <person name="Renard M."/>
            <person name="Aury J.M."/>
            <person name="Adams K.L."/>
            <person name="Batley J."/>
            <person name="Snowdon R.J."/>
            <person name="Tost J."/>
            <person name="Edwards D."/>
            <person name="Zhou Y."/>
            <person name="Hua W."/>
            <person name="Sharpe A.G."/>
            <person name="Paterson A.H."/>
            <person name="Guan C."/>
            <person name="Wincker P."/>
        </authorList>
    </citation>
    <scope>NUCLEOTIDE SEQUENCE [LARGE SCALE GENOMIC DNA]</scope>
    <source>
        <strain evidence="12">cv. Darmor-bzh</strain>
    </source>
</reference>
<evidence type="ECO:0000256" key="9">
    <source>
        <dbReference type="SAM" id="MobiDB-lite"/>
    </source>
</evidence>
<comment type="similarity">
    <text evidence="7">Belongs to the SOSEKI family.</text>
</comment>
<feature type="region of interest" description="Disordered" evidence="9">
    <location>
        <begin position="184"/>
        <end position="233"/>
    </location>
</feature>
<dbReference type="Proteomes" id="UP000028999">
    <property type="component" value="Unassembled WGS sequence"/>
</dbReference>
<gene>
    <name evidence="11" type="primary">BnaAnng21550D</name>
    <name evidence="11" type="ORF">GSBRNA2T00052127001</name>
</gene>
<organism evidence="11 12">
    <name type="scientific">Brassica napus</name>
    <name type="common">Rape</name>
    <dbReference type="NCBI Taxonomy" id="3708"/>
    <lineage>
        <taxon>Eukaryota</taxon>
        <taxon>Viridiplantae</taxon>
        <taxon>Streptophyta</taxon>
        <taxon>Embryophyta</taxon>
        <taxon>Tracheophyta</taxon>
        <taxon>Spermatophyta</taxon>
        <taxon>Magnoliopsida</taxon>
        <taxon>eudicotyledons</taxon>
        <taxon>Gunneridae</taxon>
        <taxon>Pentapetalae</taxon>
        <taxon>rosids</taxon>
        <taxon>malvids</taxon>
        <taxon>Brassicales</taxon>
        <taxon>Brassicaceae</taxon>
        <taxon>Brassiceae</taxon>
        <taxon>Brassica</taxon>
    </lineage>
</organism>
<evidence type="ECO:0000256" key="2">
    <source>
        <dbReference type="ARBA" id="ARBA00022473"/>
    </source>
</evidence>
<keyword evidence="12" id="KW-1185">Reference proteome</keyword>
<dbReference type="GO" id="GO:0051258">
    <property type="term" value="P:protein polymerization"/>
    <property type="evidence" value="ECO:0007669"/>
    <property type="project" value="UniProtKB-ARBA"/>
</dbReference>
<comment type="subunit">
    <text evidence="8">Homodimer. Forms long polymer filaments with other SOKs proteins polymers (e.g. SOK1, SOK2, SOK3 and SOK4) crucial for polar localization and biological activity. Binds to ANGUSTIFOLIA (AN).</text>
</comment>
<dbReference type="OMA" id="CQAGNEN"/>
<dbReference type="PANTHER" id="PTHR31083">
    <property type="entry name" value="UPSTREAM OF FLC PROTEIN (DUF966)"/>
    <property type="match status" value="1"/>
</dbReference>
<feature type="domain" description="SOSEKI DIX-like" evidence="10">
    <location>
        <begin position="48"/>
        <end position="136"/>
    </location>
</feature>
<dbReference type="GO" id="GO:0051301">
    <property type="term" value="P:cell division"/>
    <property type="evidence" value="ECO:0007669"/>
    <property type="project" value="UniProtKB-KW"/>
</dbReference>
<dbReference type="GO" id="GO:0090708">
    <property type="term" value="P:specification of plant organ axis polarity"/>
    <property type="evidence" value="ECO:0007669"/>
    <property type="project" value="UniProtKB-ARBA"/>
</dbReference>
<name>A0A078JEV6_BRANA</name>
<dbReference type="Gramene" id="CDY66123">
    <property type="protein sequence ID" value="CDY66123"/>
    <property type="gene ID" value="GSBRNA2T00052127001"/>
</dbReference>
<dbReference type="STRING" id="3708.A0A078JEV6"/>
<protein>
    <submittedName>
        <fullName evidence="11">BnaAnng21550D protein</fullName>
    </submittedName>
</protein>
<evidence type="ECO:0000256" key="1">
    <source>
        <dbReference type="ARBA" id="ARBA00004413"/>
    </source>
</evidence>
<comment type="subcellular location">
    <subcellularLocation>
        <location evidence="1">Cell membrane</location>
        <topology evidence="1">Peripheral membrane protein</topology>
        <orientation evidence="1">Cytoplasmic side</orientation>
    </subcellularLocation>
</comment>
<evidence type="ECO:0000313" key="11">
    <source>
        <dbReference type="EMBL" id="CDY66123.1"/>
    </source>
</evidence>
<feature type="region of interest" description="Disordered" evidence="9">
    <location>
        <begin position="139"/>
        <end position="161"/>
    </location>
</feature>
<dbReference type="InterPro" id="IPR021182">
    <property type="entry name" value="SOK_magnoliopsida"/>
</dbReference>
<dbReference type="GO" id="GO:0005886">
    <property type="term" value="C:plasma membrane"/>
    <property type="evidence" value="ECO:0007669"/>
    <property type="project" value="UniProtKB-SubCell"/>
</dbReference>
<evidence type="ECO:0000313" key="12">
    <source>
        <dbReference type="Proteomes" id="UP000028999"/>
    </source>
</evidence>
<feature type="compositionally biased region" description="Basic and acidic residues" evidence="9">
    <location>
        <begin position="19"/>
        <end position="39"/>
    </location>
</feature>
<dbReference type="Pfam" id="PF06136">
    <property type="entry name" value="SOK"/>
    <property type="match status" value="1"/>
</dbReference>
<dbReference type="GO" id="GO:0051302">
    <property type="term" value="P:regulation of cell division"/>
    <property type="evidence" value="ECO:0007669"/>
    <property type="project" value="UniProtKB-ARBA"/>
</dbReference>
<evidence type="ECO:0000256" key="7">
    <source>
        <dbReference type="ARBA" id="ARBA00024211"/>
    </source>
</evidence>
<proteinExistence type="inferred from homology"/>
<keyword evidence="4" id="KW-0132">Cell division</keyword>
<evidence type="ECO:0000256" key="5">
    <source>
        <dbReference type="ARBA" id="ARBA00023136"/>
    </source>
</evidence>
<dbReference type="InterPro" id="IPR048351">
    <property type="entry name" value="SOK_DIX"/>
</dbReference>
<evidence type="ECO:0000256" key="3">
    <source>
        <dbReference type="ARBA" id="ARBA00022475"/>
    </source>
</evidence>
<evidence type="ECO:0000256" key="6">
    <source>
        <dbReference type="ARBA" id="ARBA00023306"/>
    </source>
</evidence>
<dbReference type="PANTHER" id="PTHR31083:SF4">
    <property type="entry name" value="PROTEIN SOSEKI 4-RELATED"/>
    <property type="match status" value="1"/>
</dbReference>
<feature type="region of interest" description="Disordered" evidence="9">
    <location>
        <begin position="345"/>
        <end position="371"/>
    </location>
</feature>
<dbReference type="InterPro" id="IPR010369">
    <property type="entry name" value="SOK"/>
</dbReference>
<keyword evidence="2" id="KW-0217">Developmental protein</keyword>
<keyword evidence="5" id="KW-0472">Membrane</keyword>
<dbReference type="PaxDb" id="3708-A0A078JEV6"/>
<evidence type="ECO:0000256" key="4">
    <source>
        <dbReference type="ARBA" id="ARBA00022618"/>
    </source>
</evidence>
<dbReference type="EMBL" id="LK035097">
    <property type="protein sequence ID" value="CDY66123.1"/>
    <property type="molecule type" value="Genomic_DNA"/>
</dbReference>
<dbReference type="AlphaFoldDB" id="A0A078JEV6"/>
<sequence>MSSRVFRAAPDSNYLVPRRSRDQQQDTSPDRNRIWSEPRHKPVANRKVPVVYYLSRNGQLDHPHFMEVTLSSGDGLYLKDVINRLNDLRGKGMANLYSWSSKRSYKNGFVWHDLSEEDFISPVQGQEYVLKGSEVLDSYPRSLNPEKNSGDDIPPAVHRRRNQSWSSIDLSEYKVYKATESSAESARRLAADASTQTDDRRWRRKPAKEEIEESVELSRDEISPPPSDSSPETLENLIKADGRLILRPNESSNDHRTVESLSSGRMRASAVLMQLISCGTMSFKECGPVLLKDQGLSLTGGTGDNCLERAEKELQSFGRVKLEDKEYFSGSLIETKKELVPALKRSSSYNADRSSRMGPTTEKDEEEAVLAKCIPRKPKSVGLRNNGVHQ</sequence>
<evidence type="ECO:0000256" key="8">
    <source>
        <dbReference type="ARBA" id="ARBA00046534"/>
    </source>
</evidence>
<dbReference type="GO" id="GO:2000067">
    <property type="term" value="P:regulation of root morphogenesis"/>
    <property type="evidence" value="ECO:0007669"/>
    <property type="project" value="UniProtKB-ARBA"/>
</dbReference>
<dbReference type="PIRSF" id="PIRSF031043">
    <property type="entry name" value="UCP031043"/>
    <property type="match status" value="1"/>
</dbReference>
<keyword evidence="3" id="KW-1003">Cell membrane</keyword>
<accession>A0A078JEV6</accession>
<keyword evidence="6" id="KW-0131">Cell cycle</keyword>
<evidence type="ECO:0000259" key="10">
    <source>
        <dbReference type="Pfam" id="PF06136"/>
    </source>
</evidence>
<feature type="region of interest" description="Disordered" evidence="9">
    <location>
        <begin position="1"/>
        <end position="39"/>
    </location>
</feature>